<comment type="similarity">
    <text evidence="2 8">Belongs to the PHP hydrolase family. HisK subfamily.</text>
</comment>
<keyword evidence="6 8" id="KW-0368">Histidine biosynthesis</keyword>
<dbReference type="GO" id="GO:0005737">
    <property type="term" value="C:cytoplasm"/>
    <property type="evidence" value="ECO:0007669"/>
    <property type="project" value="TreeGrafter"/>
</dbReference>
<dbReference type="EMBL" id="DYUC01000074">
    <property type="protein sequence ID" value="HJG86845.1"/>
    <property type="molecule type" value="Genomic_DNA"/>
</dbReference>
<comment type="catalytic activity">
    <reaction evidence="7 8">
        <text>L-histidinol phosphate + H2O = L-histidinol + phosphate</text>
        <dbReference type="Rhea" id="RHEA:14465"/>
        <dbReference type="ChEBI" id="CHEBI:15377"/>
        <dbReference type="ChEBI" id="CHEBI:43474"/>
        <dbReference type="ChEBI" id="CHEBI:57699"/>
        <dbReference type="ChEBI" id="CHEBI:57980"/>
        <dbReference type="EC" id="3.1.3.15"/>
    </reaction>
</comment>
<dbReference type="AlphaFoldDB" id="A0A921MMF9"/>
<organism evidence="10 11">
    <name type="scientific">Pseudoflavonifractor capillosus</name>
    <dbReference type="NCBI Taxonomy" id="106588"/>
    <lineage>
        <taxon>Bacteria</taxon>
        <taxon>Bacillati</taxon>
        <taxon>Bacillota</taxon>
        <taxon>Clostridia</taxon>
        <taxon>Eubacteriales</taxon>
        <taxon>Oscillospiraceae</taxon>
        <taxon>Pseudoflavonifractor</taxon>
    </lineage>
</organism>
<dbReference type="InterPro" id="IPR016195">
    <property type="entry name" value="Pol/histidinol_Pase-like"/>
</dbReference>
<dbReference type="Pfam" id="PF02811">
    <property type="entry name" value="PHP"/>
    <property type="match status" value="1"/>
</dbReference>
<dbReference type="GO" id="GO:0000105">
    <property type="term" value="P:L-histidine biosynthetic process"/>
    <property type="evidence" value="ECO:0007669"/>
    <property type="project" value="UniProtKB-UniRule"/>
</dbReference>
<dbReference type="PANTHER" id="PTHR21039">
    <property type="entry name" value="HISTIDINOL PHOSPHATASE-RELATED"/>
    <property type="match status" value="1"/>
</dbReference>
<evidence type="ECO:0000256" key="3">
    <source>
        <dbReference type="ARBA" id="ARBA00013085"/>
    </source>
</evidence>
<reference evidence="10" key="1">
    <citation type="journal article" date="2021" name="PeerJ">
        <title>Extensive microbial diversity within the chicken gut microbiome revealed by metagenomics and culture.</title>
        <authorList>
            <person name="Gilroy R."/>
            <person name="Ravi A."/>
            <person name="Getino M."/>
            <person name="Pursley I."/>
            <person name="Horton D.L."/>
            <person name="Alikhan N.F."/>
            <person name="Baker D."/>
            <person name="Gharbi K."/>
            <person name="Hall N."/>
            <person name="Watson M."/>
            <person name="Adriaenssens E.M."/>
            <person name="Foster-Nyarko E."/>
            <person name="Jarju S."/>
            <person name="Secka A."/>
            <person name="Antonio M."/>
            <person name="Oren A."/>
            <person name="Chaudhuri R.R."/>
            <person name="La Ragione R."/>
            <person name="Hildebrand F."/>
            <person name="Pallen M.J."/>
        </authorList>
    </citation>
    <scope>NUCLEOTIDE SEQUENCE</scope>
    <source>
        <strain evidence="10">CHK179-5677</strain>
    </source>
</reference>
<comment type="caution">
    <text evidence="10">The sequence shown here is derived from an EMBL/GenBank/DDBJ whole genome shotgun (WGS) entry which is preliminary data.</text>
</comment>
<dbReference type="InterPro" id="IPR010140">
    <property type="entry name" value="Histidinol_P_phosphatase_HisJ"/>
</dbReference>
<keyword evidence="5 8" id="KW-0378">Hydrolase</keyword>
<sequence>MALLRRCAVFLSDYHSHSLVSFDGEFPMAHMAQAAMDAGLNELCITDHCDFLDQDGVPVRTYDWAKALDQFEEAEFFHHRDDFSLRLGLEFGMPYLDPPAAERICSQPLLDFVLGSVHNLSPERGGIDFYFADYSTAAACREALDDYFASLSLLAESDFYDVLAHIIYPLRYMSPADGPVTLEGFEDRLDALLRMAICRGKGMEVNTWCGRTVADWLPLLKRYRALGGEIVTVGSDAHAPANVGKGVPQAFDLLREAGFRYVTVFRRRKPEFVPIT</sequence>
<dbReference type="InterPro" id="IPR004013">
    <property type="entry name" value="PHP_dom"/>
</dbReference>
<evidence type="ECO:0000313" key="11">
    <source>
        <dbReference type="Proteomes" id="UP000760668"/>
    </source>
</evidence>
<evidence type="ECO:0000256" key="2">
    <source>
        <dbReference type="ARBA" id="ARBA00009152"/>
    </source>
</evidence>
<dbReference type="PANTHER" id="PTHR21039:SF0">
    <property type="entry name" value="HISTIDINOL-PHOSPHATASE"/>
    <property type="match status" value="1"/>
</dbReference>
<gene>
    <name evidence="10" type="ORF">K8V01_07485</name>
</gene>
<evidence type="ECO:0000256" key="8">
    <source>
        <dbReference type="RuleBase" id="RU366003"/>
    </source>
</evidence>
<evidence type="ECO:0000256" key="4">
    <source>
        <dbReference type="ARBA" id="ARBA00022605"/>
    </source>
</evidence>
<keyword evidence="4 8" id="KW-0028">Amino-acid biosynthesis</keyword>
<dbReference type="GO" id="GO:0004401">
    <property type="term" value="F:histidinol-phosphatase activity"/>
    <property type="evidence" value="ECO:0007669"/>
    <property type="project" value="UniProtKB-UniRule"/>
</dbReference>
<name>A0A921MMF9_9FIRM</name>
<accession>A0A921MMF9</accession>
<comment type="pathway">
    <text evidence="1 8">Amino-acid biosynthesis; L-histidine biosynthesis; L-histidine from 5-phospho-alpha-D-ribose 1-diphosphate: step 8/9.</text>
</comment>
<dbReference type="EC" id="3.1.3.15" evidence="3 8"/>
<evidence type="ECO:0000256" key="6">
    <source>
        <dbReference type="ARBA" id="ARBA00023102"/>
    </source>
</evidence>
<dbReference type="SUPFAM" id="SSF89550">
    <property type="entry name" value="PHP domain-like"/>
    <property type="match status" value="1"/>
</dbReference>
<reference evidence="10" key="2">
    <citation type="submission" date="2021-09" db="EMBL/GenBank/DDBJ databases">
        <authorList>
            <person name="Gilroy R."/>
        </authorList>
    </citation>
    <scope>NUCLEOTIDE SEQUENCE</scope>
    <source>
        <strain evidence="10">CHK179-5677</strain>
    </source>
</reference>
<proteinExistence type="inferred from homology"/>
<dbReference type="Proteomes" id="UP000760668">
    <property type="component" value="Unassembled WGS sequence"/>
</dbReference>
<evidence type="ECO:0000256" key="5">
    <source>
        <dbReference type="ARBA" id="ARBA00022801"/>
    </source>
</evidence>
<dbReference type="Gene3D" id="3.20.20.140">
    <property type="entry name" value="Metal-dependent hydrolases"/>
    <property type="match status" value="1"/>
</dbReference>
<evidence type="ECO:0000256" key="7">
    <source>
        <dbReference type="ARBA" id="ARBA00049158"/>
    </source>
</evidence>
<dbReference type="RefSeq" id="WP_304247976.1">
    <property type="nucleotide sequence ID" value="NZ_DYUC01000074.1"/>
</dbReference>
<evidence type="ECO:0000313" key="10">
    <source>
        <dbReference type="EMBL" id="HJG86845.1"/>
    </source>
</evidence>
<evidence type="ECO:0000259" key="9">
    <source>
        <dbReference type="Pfam" id="PF02811"/>
    </source>
</evidence>
<evidence type="ECO:0000256" key="1">
    <source>
        <dbReference type="ARBA" id="ARBA00004970"/>
    </source>
</evidence>
<protein>
    <recommendedName>
        <fullName evidence="3 8">Histidinol-phosphatase</fullName>
        <shortName evidence="8">HolPase</shortName>
        <ecNumber evidence="3 8">3.1.3.15</ecNumber>
    </recommendedName>
</protein>
<feature type="domain" description="PHP" evidence="9">
    <location>
        <begin position="13"/>
        <end position="207"/>
    </location>
</feature>